<gene>
    <name evidence="2" type="ORF">KP509_34G003900</name>
</gene>
<organism evidence="2 3">
    <name type="scientific">Ceratopteris richardii</name>
    <name type="common">Triangle waterfern</name>
    <dbReference type="NCBI Taxonomy" id="49495"/>
    <lineage>
        <taxon>Eukaryota</taxon>
        <taxon>Viridiplantae</taxon>
        <taxon>Streptophyta</taxon>
        <taxon>Embryophyta</taxon>
        <taxon>Tracheophyta</taxon>
        <taxon>Polypodiopsida</taxon>
        <taxon>Polypodiidae</taxon>
        <taxon>Polypodiales</taxon>
        <taxon>Pteridineae</taxon>
        <taxon>Pteridaceae</taxon>
        <taxon>Parkerioideae</taxon>
        <taxon>Ceratopteris</taxon>
    </lineage>
</organism>
<name>A0A8T2QI93_CERRI</name>
<evidence type="ECO:0000313" key="3">
    <source>
        <dbReference type="Proteomes" id="UP000825935"/>
    </source>
</evidence>
<accession>A0A8T2QI93</accession>
<keyword evidence="3" id="KW-1185">Reference proteome</keyword>
<feature type="region of interest" description="Disordered" evidence="1">
    <location>
        <begin position="1"/>
        <end position="20"/>
    </location>
</feature>
<reference evidence="2" key="1">
    <citation type="submission" date="2021-08" db="EMBL/GenBank/DDBJ databases">
        <title>WGS assembly of Ceratopteris richardii.</title>
        <authorList>
            <person name="Marchant D.B."/>
            <person name="Chen G."/>
            <person name="Jenkins J."/>
            <person name="Shu S."/>
            <person name="Leebens-Mack J."/>
            <person name="Grimwood J."/>
            <person name="Schmutz J."/>
            <person name="Soltis P."/>
            <person name="Soltis D."/>
            <person name="Chen Z.-H."/>
        </authorList>
    </citation>
    <scope>NUCLEOTIDE SEQUENCE</scope>
    <source>
        <strain evidence="2">Whitten #5841</strain>
        <tissue evidence="2">Leaf</tissue>
    </source>
</reference>
<dbReference type="AlphaFoldDB" id="A0A8T2QI93"/>
<dbReference type="EMBL" id="CM035439">
    <property type="protein sequence ID" value="KAH7283378.1"/>
    <property type="molecule type" value="Genomic_DNA"/>
</dbReference>
<proteinExistence type="predicted"/>
<dbReference type="Proteomes" id="UP000825935">
    <property type="component" value="Chromosome 34"/>
</dbReference>
<evidence type="ECO:0000256" key="1">
    <source>
        <dbReference type="SAM" id="MobiDB-lite"/>
    </source>
</evidence>
<feature type="compositionally biased region" description="Polar residues" evidence="1">
    <location>
        <begin position="1"/>
        <end position="12"/>
    </location>
</feature>
<sequence>MFVRSNCSSSLPETDKGLPKEEGLLEETNWKRKAIKYEMHVGY</sequence>
<evidence type="ECO:0000313" key="2">
    <source>
        <dbReference type="EMBL" id="KAH7283378.1"/>
    </source>
</evidence>
<comment type="caution">
    <text evidence="2">The sequence shown here is derived from an EMBL/GenBank/DDBJ whole genome shotgun (WGS) entry which is preliminary data.</text>
</comment>
<protein>
    <submittedName>
        <fullName evidence="2">Uncharacterized protein</fullName>
    </submittedName>
</protein>